<dbReference type="Pfam" id="PF01844">
    <property type="entry name" value="HNH"/>
    <property type="match status" value="1"/>
</dbReference>
<organism evidence="3 4">
    <name type="scientific">Mycolicibacterium boenickei</name>
    <dbReference type="NCBI Taxonomy" id="146017"/>
    <lineage>
        <taxon>Bacteria</taxon>
        <taxon>Bacillati</taxon>
        <taxon>Actinomycetota</taxon>
        <taxon>Actinomycetes</taxon>
        <taxon>Mycobacteriales</taxon>
        <taxon>Mycobacteriaceae</taxon>
        <taxon>Mycolicibacterium</taxon>
    </lineage>
</organism>
<dbReference type="GO" id="GO:0003676">
    <property type="term" value="F:nucleic acid binding"/>
    <property type="evidence" value="ECO:0007669"/>
    <property type="project" value="InterPro"/>
</dbReference>
<dbReference type="Proteomes" id="UP001162885">
    <property type="component" value="Chromosome"/>
</dbReference>
<feature type="compositionally biased region" description="Basic and acidic residues" evidence="1">
    <location>
        <begin position="75"/>
        <end position="91"/>
    </location>
</feature>
<protein>
    <submittedName>
        <fullName evidence="3">HNH endonuclease</fullName>
    </submittedName>
</protein>
<feature type="compositionally biased region" description="Basic residues" evidence="1">
    <location>
        <begin position="92"/>
        <end position="105"/>
    </location>
</feature>
<keyword evidence="3" id="KW-0540">Nuclease</keyword>
<dbReference type="GO" id="GO:0008270">
    <property type="term" value="F:zinc ion binding"/>
    <property type="evidence" value="ECO:0007669"/>
    <property type="project" value="InterPro"/>
</dbReference>
<name>A0AAX2ZR10_9MYCO</name>
<accession>A0AAX2ZR10</accession>
<sequence>MPRAPKVCTADGCTTLVHGGTRCPQHPYPYGWGTSNWKKPKGWDATRARILARDNGICYLCNTPGATEVDHVRNQARGGNEDGHNLRAVHKDCHKKKTARDRHKK</sequence>
<dbReference type="RefSeq" id="WP_077739143.1">
    <property type="nucleotide sequence ID" value="NZ_AP022579.1"/>
</dbReference>
<gene>
    <name evidence="3" type="ORF">H5U98_17640</name>
</gene>
<proteinExistence type="predicted"/>
<dbReference type="Gene3D" id="1.10.30.50">
    <property type="match status" value="1"/>
</dbReference>
<feature type="domain" description="HNH nuclease" evidence="2">
    <location>
        <begin position="45"/>
        <end position="95"/>
    </location>
</feature>
<reference evidence="3 4" key="1">
    <citation type="journal article" date="2022" name="BMC Genomics">
        <title>Comparative genome analysis of mycobacteria focusing on tRNA and non-coding RNA.</title>
        <authorList>
            <person name="Behra P.R.K."/>
            <person name="Pettersson B.M.F."/>
            <person name="Ramesh M."/>
            <person name="Das S."/>
            <person name="Dasgupta S."/>
            <person name="Kirsebom L.A."/>
        </authorList>
    </citation>
    <scope>NUCLEOTIDE SEQUENCE [LARGE SCALE GENOMIC DNA]</scope>
    <source>
        <strain evidence="3 4">DSM 44677</strain>
    </source>
</reference>
<evidence type="ECO:0000256" key="1">
    <source>
        <dbReference type="SAM" id="MobiDB-lite"/>
    </source>
</evidence>
<dbReference type="InterPro" id="IPR003615">
    <property type="entry name" value="HNH_nuc"/>
</dbReference>
<evidence type="ECO:0000259" key="2">
    <source>
        <dbReference type="SMART" id="SM00507"/>
    </source>
</evidence>
<dbReference type="AlphaFoldDB" id="A0AAX2ZR10"/>
<keyword evidence="3" id="KW-0255">Endonuclease</keyword>
<dbReference type="SMART" id="SM00507">
    <property type="entry name" value="HNHc"/>
    <property type="match status" value="1"/>
</dbReference>
<dbReference type="CDD" id="cd00085">
    <property type="entry name" value="HNHc"/>
    <property type="match status" value="1"/>
</dbReference>
<keyword evidence="3" id="KW-0378">Hydrolase</keyword>
<dbReference type="GO" id="GO:0004519">
    <property type="term" value="F:endonuclease activity"/>
    <property type="evidence" value="ECO:0007669"/>
    <property type="project" value="UniProtKB-KW"/>
</dbReference>
<evidence type="ECO:0000313" key="4">
    <source>
        <dbReference type="Proteomes" id="UP001162885"/>
    </source>
</evidence>
<dbReference type="EMBL" id="CP060016">
    <property type="protein sequence ID" value="UNB97423.1"/>
    <property type="molecule type" value="Genomic_DNA"/>
</dbReference>
<evidence type="ECO:0000313" key="3">
    <source>
        <dbReference type="EMBL" id="UNB97423.1"/>
    </source>
</evidence>
<dbReference type="InterPro" id="IPR002711">
    <property type="entry name" value="HNH"/>
</dbReference>
<feature type="region of interest" description="Disordered" evidence="1">
    <location>
        <begin position="75"/>
        <end position="105"/>
    </location>
</feature>